<evidence type="ECO:0000313" key="1">
    <source>
        <dbReference type="EMBL" id="KAG7579362.1"/>
    </source>
</evidence>
<protein>
    <submittedName>
        <fullName evidence="1">Uncharacterized protein</fullName>
    </submittedName>
</protein>
<dbReference type="EMBL" id="JAEFBK010000008">
    <property type="protein sequence ID" value="KAG7579362.1"/>
    <property type="molecule type" value="Genomic_DNA"/>
</dbReference>
<gene>
    <name evidence="1" type="ORF">ISN45_Aa03g035210</name>
</gene>
<proteinExistence type="predicted"/>
<dbReference type="AlphaFoldDB" id="A0A8T2B173"/>
<sequence length="118" mass="13664">MASNELKSENVLATLNQTRKNIEEFAEGIKKDRDDNLVMLAGIDIKIDEIEKNFKEANKYYLYLEKERAADDTLVSEELRCRLDVLIKSINDIYDFSELLLEKSKTTISLAENKSEEK</sequence>
<reference evidence="1 2" key="1">
    <citation type="submission" date="2020-12" db="EMBL/GenBank/DDBJ databases">
        <title>Concerted genomic and epigenomic changes stabilize Arabidopsis allopolyploids.</title>
        <authorList>
            <person name="Chen Z."/>
        </authorList>
    </citation>
    <scope>NUCLEOTIDE SEQUENCE [LARGE SCALE GENOMIC DNA]</scope>
    <source>
        <strain evidence="1">Allo738</strain>
        <tissue evidence="1">Leaf</tissue>
    </source>
</reference>
<dbReference type="Proteomes" id="UP000694240">
    <property type="component" value="Chromosome 8"/>
</dbReference>
<organism evidence="1 2">
    <name type="scientific">Arabidopsis thaliana x Arabidopsis arenosa</name>
    <dbReference type="NCBI Taxonomy" id="1240361"/>
    <lineage>
        <taxon>Eukaryota</taxon>
        <taxon>Viridiplantae</taxon>
        <taxon>Streptophyta</taxon>
        <taxon>Embryophyta</taxon>
        <taxon>Tracheophyta</taxon>
        <taxon>Spermatophyta</taxon>
        <taxon>Magnoliopsida</taxon>
        <taxon>eudicotyledons</taxon>
        <taxon>Gunneridae</taxon>
        <taxon>Pentapetalae</taxon>
        <taxon>rosids</taxon>
        <taxon>malvids</taxon>
        <taxon>Brassicales</taxon>
        <taxon>Brassicaceae</taxon>
        <taxon>Camelineae</taxon>
        <taxon>Arabidopsis</taxon>
    </lineage>
</organism>
<keyword evidence="2" id="KW-1185">Reference proteome</keyword>
<evidence type="ECO:0000313" key="2">
    <source>
        <dbReference type="Proteomes" id="UP000694240"/>
    </source>
</evidence>
<comment type="caution">
    <text evidence="1">The sequence shown here is derived from an EMBL/GenBank/DDBJ whole genome shotgun (WGS) entry which is preliminary data.</text>
</comment>
<name>A0A8T2B173_9BRAS</name>
<accession>A0A8T2B173</accession>